<feature type="region of interest" description="Disordered" evidence="2">
    <location>
        <begin position="564"/>
        <end position="583"/>
    </location>
</feature>
<sequence>MASLFHVFDFREALFRSNQPRRSVDGGLEAPRNSLDVPGGAANADRRTPSRPEDIPFGHEYHNTALASSSGRRKWDGAPYTGGHDRSEQSTIETTGRVPNIVARLMGLDALPDELPTVRPRKSLQEMPTYGCAKQAEGSPVLFRQHSHGAIPFSWKRPPLSQDAQREQTNEGVEESELAPVLPFRDHPQEEQLLEFKREFETKERERARNTQLDDMSRQLEEKKNKVRATLDKARIALSQGIITEPKHHLNGQGKFEESQEFLDAMEFLQCNKDFIFQFLQQKPHVMFSNEPRNTIPPVIRPKTPKKGKRTSAATPRDSTEKKRDGFSPRAIARLFMPSDSRKRNEREEQLATPPSGTGSLPAIVRCNSSRMANTGSRELSGGAKLKTSSSTNSRNASPTVTPKVHRDDIRSCSKNGAQDVIGEIKERLRQRDADKGAAGEEVRFTKDFSKEHLRGSVRDSKGIAPDIVKNAREGLNFQKLAKDSTQTRIVSTGKRISMQKPDTMDMACMSDGEDIPTPLQKVFRGNVGRSCVSLPSPPHLLAPLAKEAAAGTRVTRNRALKKTLNPKSGDSIDTPATPRAADRTIAKKTLLALKSPRRSSPRSSTEVEKNPMRRSASVNENCVQGNAFKPKGDSLVVIARKNHLHGANEPSTNLTRCRSLPNSAILREKGQHAKETACKPTKTTAEVVSTPAKHHQSGEKKKGLLIPGRKKWRDSSEVMPLTPDPVLARVVSLAESCVSRSNTLSDADSAADALFHVRSSRNSLKKSKEKPREIMLPPKPVTYAEFLQHFRASPPTDESVISESSADSDLGPYEHEFLEVLTLMNPLAKRKSTAATQTAPMQRVQSPACPPSPQSRKVQNAKNSPQPLRTRATARKTLHHHIEESSQDSSSDKNGQPSPVSVLDLPFESEESLSPLEFKEITNDLRELQNRLRLLKADGSDPRMRDSMENVVEMAVARVPGDKQRGALRDLACKSRQERNGRLKSYPHPVDPEADFAFVRDILVTSGFHTCGGRNISRWHSSTQPISPRLCERIEANYSDTKQGRSMLRILFHAINEILVARLESQSHHHLRLQATGSLHVEIPPRTMTTGRRFVEDIWNDIRLRQFPALCPDPHHDYLESLVVQDLKFSSSWLSLHDDVDRICLKLERAIFDDLMQELCVAMLV</sequence>
<dbReference type="Pfam" id="PF14383">
    <property type="entry name" value="VARLMGL"/>
    <property type="match status" value="1"/>
</dbReference>
<gene>
    <name evidence="6" type="primary">LOC112292156</name>
    <name evidence="5" type="ORF">PHYPA_019232</name>
</gene>
<feature type="compositionally biased region" description="Polar residues" evidence="2">
    <location>
        <begin position="367"/>
        <end position="378"/>
    </location>
</feature>
<dbReference type="HOGENOM" id="CLU_290259_0_0_1"/>
<organism evidence="5">
    <name type="scientific">Physcomitrium patens</name>
    <name type="common">Spreading-leaved earth moss</name>
    <name type="synonym">Physcomitrella patens</name>
    <dbReference type="NCBI Taxonomy" id="3218"/>
    <lineage>
        <taxon>Eukaryota</taxon>
        <taxon>Viridiplantae</taxon>
        <taxon>Streptophyta</taxon>
        <taxon>Embryophyta</taxon>
        <taxon>Bryophyta</taxon>
        <taxon>Bryophytina</taxon>
        <taxon>Bryopsida</taxon>
        <taxon>Funariidae</taxon>
        <taxon>Funariales</taxon>
        <taxon>Funariaceae</taxon>
        <taxon>Physcomitrium</taxon>
    </lineage>
</organism>
<feature type="compositionally biased region" description="Basic and acidic residues" evidence="2">
    <location>
        <begin position="44"/>
        <end position="62"/>
    </location>
</feature>
<evidence type="ECO:0000259" key="3">
    <source>
        <dbReference type="Pfam" id="PF14309"/>
    </source>
</evidence>
<dbReference type="AlphaFoldDB" id="A9SVI9"/>
<keyword evidence="1" id="KW-0175">Coiled coil</keyword>
<reference evidence="6" key="3">
    <citation type="submission" date="2020-12" db="UniProtKB">
        <authorList>
            <consortium name="EnsemblPlants"/>
        </authorList>
    </citation>
    <scope>IDENTIFICATION</scope>
</reference>
<dbReference type="RefSeq" id="XP_024396118.1">
    <property type="nucleotide sequence ID" value="XM_024540350.2"/>
</dbReference>
<evidence type="ECO:0008006" key="8">
    <source>
        <dbReference type="Google" id="ProtNLM"/>
    </source>
</evidence>
<dbReference type="Proteomes" id="UP000006727">
    <property type="component" value="Chromosome 15"/>
</dbReference>
<evidence type="ECO:0000256" key="2">
    <source>
        <dbReference type="SAM" id="MobiDB-lite"/>
    </source>
</evidence>
<dbReference type="eggNOG" id="ENOG502SB8A">
    <property type="taxonomic scope" value="Eukaryota"/>
</dbReference>
<feature type="compositionally biased region" description="Polar residues" evidence="2">
    <location>
        <begin position="834"/>
        <end position="846"/>
    </location>
</feature>
<feature type="region of interest" description="Disordered" evidence="2">
    <location>
        <begin position="21"/>
        <end position="95"/>
    </location>
</feature>
<reference evidence="5 7" key="2">
    <citation type="journal article" date="2018" name="Plant J.">
        <title>The Physcomitrella patens chromosome-scale assembly reveals moss genome structure and evolution.</title>
        <authorList>
            <person name="Lang D."/>
            <person name="Ullrich K.K."/>
            <person name="Murat F."/>
            <person name="Fuchs J."/>
            <person name="Jenkins J."/>
            <person name="Haas F.B."/>
            <person name="Piednoel M."/>
            <person name="Gundlach H."/>
            <person name="Van Bel M."/>
            <person name="Meyberg R."/>
            <person name="Vives C."/>
            <person name="Morata J."/>
            <person name="Symeonidi A."/>
            <person name="Hiss M."/>
            <person name="Muchero W."/>
            <person name="Kamisugi Y."/>
            <person name="Saleh O."/>
            <person name="Blanc G."/>
            <person name="Decker E.L."/>
            <person name="van Gessel N."/>
            <person name="Grimwood J."/>
            <person name="Hayes R.D."/>
            <person name="Graham S.W."/>
            <person name="Gunter L.E."/>
            <person name="McDaniel S.F."/>
            <person name="Hoernstein S.N.W."/>
            <person name="Larsson A."/>
            <person name="Li F.W."/>
            <person name="Perroud P.F."/>
            <person name="Phillips J."/>
            <person name="Ranjan P."/>
            <person name="Rokshar D.S."/>
            <person name="Rothfels C.J."/>
            <person name="Schneider L."/>
            <person name="Shu S."/>
            <person name="Stevenson D.W."/>
            <person name="Thummler F."/>
            <person name="Tillich M."/>
            <person name="Villarreal Aguilar J.C."/>
            <person name="Widiez T."/>
            <person name="Wong G.K."/>
            <person name="Wymore A."/>
            <person name="Zhang Y."/>
            <person name="Zimmer A.D."/>
            <person name="Quatrano R.S."/>
            <person name="Mayer K.F.X."/>
            <person name="Goodstein D."/>
            <person name="Casacuberta J.M."/>
            <person name="Vandepoele K."/>
            <person name="Reski R."/>
            <person name="Cuming A.C."/>
            <person name="Tuskan G.A."/>
            <person name="Maumus F."/>
            <person name="Salse J."/>
            <person name="Schmutz J."/>
            <person name="Rensing S.A."/>
        </authorList>
    </citation>
    <scope>NUCLEOTIDE SEQUENCE [LARGE SCALE GENOMIC DNA]</scope>
    <source>
        <strain evidence="6 7">cv. Gransden 2004</strain>
    </source>
</reference>
<feature type="region of interest" description="Disordered" evidence="2">
    <location>
        <begin position="670"/>
        <end position="706"/>
    </location>
</feature>
<dbReference type="InterPro" id="IPR032795">
    <property type="entry name" value="DUF3741-assoc"/>
</dbReference>
<evidence type="ECO:0000313" key="5">
    <source>
        <dbReference type="EMBL" id="PNR38954.1"/>
    </source>
</evidence>
<evidence type="ECO:0000313" key="6">
    <source>
        <dbReference type="EnsemblPlants" id="Pp3c15_3050V3.1"/>
    </source>
</evidence>
<dbReference type="PaxDb" id="3218-PP1S124_131V6.1"/>
<dbReference type="PANTHER" id="PTHR46836">
    <property type="entry name" value="AFADIN"/>
    <property type="match status" value="1"/>
</dbReference>
<keyword evidence="7" id="KW-1185">Reference proteome</keyword>
<dbReference type="InterPro" id="IPR025486">
    <property type="entry name" value="DUF4378"/>
</dbReference>
<dbReference type="OrthoDB" id="1932693at2759"/>
<feature type="compositionally biased region" description="Polar residues" evidence="2">
    <location>
        <begin position="387"/>
        <end position="401"/>
    </location>
</feature>
<dbReference type="GeneID" id="112292156"/>
<reference evidence="5 7" key="1">
    <citation type="journal article" date="2008" name="Science">
        <title>The Physcomitrella genome reveals evolutionary insights into the conquest of land by plants.</title>
        <authorList>
            <person name="Rensing S."/>
            <person name="Lang D."/>
            <person name="Zimmer A."/>
            <person name="Terry A."/>
            <person name="Salamov A."/>
            <person name="Shapiro H."/>
            <person name="Nishiyama T."/>
            <person name="Perroud P.-F."/>
            <person name="Lindquist E."/>
            <person name="Kamisugi Y."/>
            <person name="Tanahashi T."/>
            <person name="Sakakibara K."/>
            <person name="Fujita T."/>
            <person name="Oishi K."/>
            <person name="Shin-I T."/>
            <person name="Kuroki Y."/>
            <person name="Toyoda A."/>
            <person name="Suzuki Y."/>
            <person name="Hashimoto A."/>
            <person name="Yamaguchi K."/>
            <person name="Sugano A."/>
            <person name="Kohara Y."/>
            <person name="Fujiyama A."/>
            <person name="Anterola A."/>
            <person name="Aoki S."/>
            <person name="Ashton N."/>
            <person name="Barbazuk W.B."/>
            <person name="Barker E."/>
            <person name="Bennetzen J."/>
            <person name="Bezanilla M."/>
            <person name="Blankenship R."/>
            <person name="Cho S.H."/>
            <person name="Dutcher S."/>
            <person name="Estelle M."/>
            <person name="Fawcett J.A."/>
            <person name="Gundlach H."/>
            <person name="Hanada K."/>
            <person name="Heyl A."/>
            <person name="Hicks K.A."/>
            <person name="Hugh J."/>
            <person name="Lohr M."/>
            <person name="Mayer K."/>
            <person name="Melkozernov A."/>
            <person name="Murata T."/>
            <person name="Nelson D."/>
            <person name="Pils B."/>
            <person name="Prigge M."/>
            <person name="Reiss B."/>
            <person name="Renner T."/>
            <person name="Rombauts S."/>
            <person name="Rushton P."/>
            <person name="Sanderfoot A."/>
            <person name="Schween G."/>
            <person name="Shiu S.-H."/>
            <person name="Stueber K."/>
            <person name="Theodoulou F.L."/>
            <person name="Tu H."/>
            <person name="Van de Peer Y."/>
            <person name="Verrier P.J."/>
            <person name="Waters E."/>
            <person name="Wood A."/>
            <person name="Yang L."/>
            <person name="Cove D."/>
            <person name="Cuming A."/>
            <person name="Hasebe M."/>
            <person name="Lucas S."/>
            <person name="Mishler D.B."/>
            <person name="Reski R."/>
            <person name="Grigoriev I."/>
            <person name="Quatrano R.S."/>
            <person name="Boore J.L."/>
        </authorList>
    </citation>
    <scope>NUCLEOTIDE SEQUENCE [LARGE SCALE GENOMIC DNA]</scope>
    <source>
        <strain evidence="6 7">cv. Gransden 2004</strain>
    </source>
</reference>
<feature type="domain" description="DUF4378" evidence="3">
    <location>
        <begin position="996"/>
        <end position="1159"/>
    </location>
</feature>
<dbReference type="EMBL" id="ABEU02000015">
    <property type="protein sequence ID" value="PNR38954.1"/>
    <property type="molecule type" value="Genomic_DNA"/>
</dbReference>
<evidence type="ECO:0000256" key="1">
    <source>
        <dbReference type="SAM" id="Coils"/>
    </source>
</evidence>
<feature type="region of interest" description="Disordered" evidence="2">
    <location>
        <begin position="594"/>
        <end position="618"/>
    </location>
</feature>
<dbReference type="STRING" id="3218.A9SVI9"/>
<feature type="coiled-coil region" evidence="1">
    <location>
        <begin position="203"/>
        <end position="237"/>
    </location>
</feature>
<evidence type="ECO:0000259" key="4">
    <source>
        <dbReference type="Pfam" id="PF14383"/>
    </source>
</evidence>
<protein>
    <recommendedName>
        <fullName evidence="8">DUF4378 domain-containing protein</fullName>
    </recommendedName>
</protein>
<dbReference type="EnsemblPlants" id="Pp3c15_3050V3.1">
    <property type="protein sequence ID" value="Pp3c15_3050V3.1"/>
    <property type="gene ID" value="Pp3c15_3050"/>
</dbReference>
<evidence type="ECO:0000313" key="7">
    <source>
        <dbReference type="Proteomes" id="UP000006727"/>
    </source>
</evidence>
<feature type="compositionally biased region" description="Polar residues" evidence="2">
    <location>
        <begin position="888"/>
        <end position="900"/>
    </location>
</feature>
<feature type="compositionally biased region" description="Basic and acidic residues" evidence="2">
    <location>
        <begin position="340"/>
        <end position="350"/>
    </location>
</feature>
<dbReference type="KEGG" id="ppp:112292156"/>
<dbReference type="PANTHER" id="PTHR46836:SF8">
    <property type="entry name" value="AFADIN"/>
    <property type="match status" value="1"/>
</dbReference>
<accession>A9SVI9</accession>
<dbReference type="Gramene" id="Pp3c15_3050V3.1">
    <property type="protein sequence ID" value="Pp3c15_3050V3.1"/>
    <property type="gene ID" value="Pp3c15_3050"/>
</dbReference>
<feature type="domain" description="DUF3741" evidence="4">
    <location>
        <begin position="97"/>
        <end position="113"/>
    </location>
</feature>
<name>A9SVI9_PHYPA</name>
<feature type="region of interest" description="Disordered" evidence="2">
    <location>
        <begin position="153"/>
        <end position="177"/>
    </location>
</feature>
<feature type="region of interest" description="Disordered" evidence="2">
    <location>
        <begin position="832"/>
        <end position="903"/>
    </location>
</feature>
<dbReference type="Pfam" id="PF14309">
    <property type="entry name" value="DUF4378"/>
    <property type="match status" value="1"/>
</dbReference>
<feature type="compositionally biased region" description="Basic and acidic residues" evidence="2">
    <location>
        <begin position="318"/>
        <end position="327"/>
    </location>
</feature>
<dbReference type="OMA" id="NFQRHSG"/>
<proteinExistence type="predicted"/>
<feature type="compositionally biased region" description="Polar residues" evidence="2">
    <location>
        <begin position="855"/>
        <end position="868"/>
    </location>
</feature>
<feature type="region of interest" description="Disordered" evidence="2">
    <location>
        <begin position="288"/>
        <end position="412"/>
    </location>
</feature>
<dbReference type="FunCoup" id="A9SVI9">
    <property type="interactions" value="1403"/>
</dbReference>